<dbReference type="InterPro" id="IPR038063">
    <property type="entry name" value="Transpep_catalytic_dom"/>
</dbReference>
<evidence type="ECO:0000256" key="3">
    <source>
        <dbReference type="ARBA" id="ARBA00022679"/>
    </source>
</evidence>
<evidence type="ECO:0000259" key="10">
    <source>
        <dbReference type="PROSITE" id="PS52029"/>
    </source>
</evidence>
<evidence type="ECO:0000256" key="1">
    <source>
        <dbReference type="ARBA" id="ARBA00004752"/>
    </source>
</evidence>
<organism evidence="11 12">
    <name type="scientific">Psychrobacter sanguinis</name>
    <dbReference type="NCBI Taxonomy" id="861445"/>
    <lineage>
        <taxon>Bacteria</taxon>
        <taxon>Pseudomonadati</taxon>
        <taxon>Pseudomonadota</taxon>
        <taxon>Gammaproteobacteria</taxon>
        <taxon>Moraxellales</taxon>
        <taxon>Moraxellaceae</taxon>
        <taxon>Psychrobacter</taxon>
    </lineage>
</organism>
<dbReference type="Pfam" id="PF01471">
    <property type="entry name" value="PG_binding_1"/>
    <property type="match status" value="1"/>
</dbReference>
<evidence type="ECO:0000256" key="7">
    <source>
        <dbReference type="PROSITE-ProRule" id="PRU01373"/>
    </source>
</evidence>
<dbReference type="InterPro" id="IPR050979">
    <property type="entry name" value="LD-transpeptidase"/>
</dbReference>
<keyword evidence="12" id="KW-1185">Reference proteome</keyword>
<evidence type="ECO:0000256" key="2">
    <source>
        <dbReference type="ARBA" id="ARBA00005992"/>
    </source>
</evidence>
<keyword evidence="4 7" id="KW-0133">Cell shape</keyword>
<comment type="pathway">
    <text evidence="1 7">Cell wall biogenesis; peptidoglycan biosynthesis.</text>
</comment>
<dbReference type="EMBL" id="WFKQ01000009">
    <property type="protein sequence ID" value="MUG32974.1"/>
    <property type="molecule type" value="Genomic_DNA"/>
</dbReference>
<feature type="active site" description="Nucleophile" evidence="7">
    <location>
        <position position="393"/>
    </location>
</feature>
<protein>
    <submittedName>
        <fullName evidence="11">L,D-transpeptidase family protein</fullName>
    </submittedName>
</protein>
<dbReference type="GO" id="GO:0071972">
    <property type="term" value="F:peptidoglycan L,D-transpeptidase activity"/>
    <property type="evidence" value="ECO:0007669"/>
    <property type="project" value="TreeGrafter"/>
</dbReference>
<dbReference type="PANTHER" id="PTHR30582">
    <property type="entry name" value="L,D-TRANSPEPTIDASE"/>
    <property type="match status" value="1"/>
</dbReference>
<dbReference type="GO" id="GO:0071555">
    <property type="term" value="P:cell wall organization"/>
    <property type="evidence" value="ECO:0007669"/>
    <property type="project" value="UniProtKB-UniRule"/>
</dbReference>
<dbReference type="InterPro" id="IPR036366">
    <property type="entry name" value="PGBDSf"/>
</dbReference>
<proteinExistence type="inferred from homology"/>
<dbReference type="PANTHER" id="PTHR30582:SF30">
    <property type="entry name" value="BLR4375 PROTEIN"/>
    <property type="match status" value="1"/>
</dbReference>
<dbReference type="Gene3D" id="2.40.440.10">
    <property type="entry name" value="L,D-transpeptidase catalytic domain-like"/>
    <property type="match status" value="1"/>
</dbReference>
<dbReference type="SUPFAM" id="SSF141523">
    <property type="entry name" value="L,D-transpeptidase catalytic domain-like"/>
    <property type="match status" value="1"/>
</dbReference>
<evidence type="ECO:0000256" key="5">
    <source>
        <dbReference type="ARBA" id="ARBA00022984"/>
    </source>
</evidence>
<dbReference type="InterPro" id="IPR005490">
    <property type="entry name" value="LD_TPept_cat_dom"/>
</dbReference>
<evidence type="ECO:0000313" key="11">
    <source>
        <dbReference type="EMBL" id="MUG32974.1"/>
    </source>
</evidence>
<dbReference type="OrthoDB" id="9787225at2"/>
<dbReference type="SUPFAM" id="SSF47090">
    <property type="entry name" value="PGBD-like"/>
    <property type="match status" value="1"/>
</dbReference>
<feature type="compositionally biased region" description="Acidic residues" evidence="8">
    <location>
        <begin position="66"/>
        <end position="77"/>
    </location>
</feature>
<accession>A0A844M2F0</accession>
<dbReference type="GO" id="GO:0008360">
    <property type="term" value="P:regulation of cell shape"/>
    <property type="evidence" value="ECO:0007669"/>
    <property type="project" value="UniProtKB-UniRule"/>
</dbReference>
<dbReference type="InterPro" id="IPR002477">
    <property type="entry name" value="Peptidoglycan-bd-like"/>
</dbReference>
<feature type="region of interest" description="Disordered" evidence="8">
    <location>
        <begin position="42"/>
        <end position="114"/>
    </location>
</feature>
<feature type="domain" description="L,D-TPase catalytic" evidence="10">
    <location>
        <begin position="291"/>
        <end position="417"/>
    </location>
</feature>
<dbReference type="CDD" id="cd16913">
    <property type="entry name" value="YkuD_like"/>
    <property type="match status" value="1"/>
</dbReference>
<feature type="active site" description="Proton donor/acceptor" evidence="7">
    <location>
        <position position="377"/>
    </location>
</feature>
<dbReference type="InterPro" id="IPR036365">
    <property type="entry name" value="PGBD-like_sf"/>
</dbReference>
<dbReference type="RefSeq" id="WP_155587493.1">
    <property type="nucleotide sequence ID" value="NZ_WFKQ01000009.1"/>
</dbReference>
<comment type="similarity">
    <text evidence="2">Belongs to the YkuD family.</text>
</comment>
<feature type="chain" id="PRO_5032711048" evidence="9">
    <location>
        <begin position="36"/>
        <end position="417"/>
    </location>
</feature>
<keyword evidence="9" id="KW-0732">Signal</keyword>
<name>A0A844M2F0_9GAMM</name>
<dbReference type="GO" id="GO:0018104">
    <property type="term" value="P:peptidoglycan-protein cross-linking"/>
    <property type="evidence" value="ECO:0007669"/>
    <property type="project" value="TreeGrafter"/>
</dbReference>
<feature type="compositionally biased region" description="Low complexity" evidence="8">
    <location>
        <begin position="78"/>
        <end position="89"/>
    </location>
</feature>
<evidence type="ECO:0000256" key="6">
    <source>
        <dbReference type="ARBA" id="ARBA00023316"/>
    </source>
</evidence>
<feature type="compositionally biased region" description="Polar residues" evidence="8">
    <location>
        <begin position="42"/>
        <end position="57"/>
    </location>
</feature>
<keyword evidence="3" id="KW-0808">Transferase</keyword>
<reference evidence="11 12" key="1">
    <citation type="journal article" date="2019" name="PLoS ONE">
        <title>Pup mortality in New Zealand sea lions (Phocarctos hookeri) at Enderby Island, Auckland Islands, 2013-18.</title>
        <authorList>
            <person name="Michael S.A."/>
            <person name="Hayman D.T.S."/>
            <person name="Gray R."/>
            <person name="Zhang J."/>
            <person name="Rogers L."/>
            <person name="Roe W.D."/>
        </authorList>
    </citation>
    <scope>NUCLEOTIDE SEQUENCE [LARGE SCALE GENOMIC DNA]</scope>
    <source>
        <strain evidence="11 12">SM868</strain>
    </source>
</reference>
<evidence type="ECO:0000313" key="12">
    <source>
        <dbReference type="Proteomes" id="UP000442109"/>
    </source>
</evidence>
<dbReference type="AlphaFoldDB" id="A0A844M2F0"/>
<evidence type="ECO:0000256" key="9">
    <source>
        <dbReference type="SAM" id="SignalP"/>
    </source>
</evidence>
<dbReference type="GO" id="GO:0005576">
    <property type="term" value="C:extracellular region"/>
    <property type="evidence" value="ECO:0007669"/>
    <property type="project" value="TreeGrafter"/>
</dbReference>
<dbReference type="Proteomes" id="UP000442109">
    <property type="component" value="Unassembled WGS sequence"/>
</dbReference>
<dbReference type="UniPathway" id="UPA00219"/>
<keyword evidence="5 7" id="KW-0573">Peptidoglycan synthesis</keyword>
<dbReference type="PROSITE" id="PS52029">
    <property type="entry name" value="LD_TPASE"/>
    <property type="match status" value="1"/>
</dbReference>
<feature type="compositionally biased region" description="Low complexity" evidence="8">
    <location>
        <begin position="96"/>
        <end position="114"/>
    </location>
</feature>
<dbReference type="GO" id="GO:0016740">
    <property type="term" value="F:transferase activity"/>
    <property type="evidence" value="ECO:0007669"/>
    <property type="project" value="UniProtKB-KW"/>
</dbReference>
<dbReference type="Pfam" id="PF03734">
    <property type="entry name" value="YkuD"/>
    <property type="match status" value="1"/>
</dbReference>
<feature type="signal peptide" evidence="9">
    <location>
        <begin position="1"/>
        <end position="35"/>
    </location>
</feature>
<sequence length="417" mass="44346">MLTPSTNSLKQATLKTLTVAILAALTLPVVAYAQADNDVVQSNTNTPPQVTSMSESAADQALAEDTQTDDLDNEEDMAQAADDAQSDANVEASGPTTSESAATQATAQSDAAANAAKDTSLSAMAKQVNSSEWKPGVKMTQAVGTKVQALLNWNQHGVGAVDGYWGKNTQKAMQAFQQAQGLPVTDTLDQKTWEALLKGSGQNDNLGQKPVLISYTLKDSDVNIKTTTIPAGVEAKSKLEGLYYESIPEALGEKFHMSVSYLKQLNPNAKFVTGETLTVYNPGRANTKAISRVVADKNQQTLYAYDKDNKLVASYPTTVGSTATPSPTGTHKVKVKVSDPNYTHTDADGKQTVLPPGPNNPVGRVWIGLDKPSYGIHGSPDPERISRQASAGCIRLTNWDAMALLNTIENGATVEFK</sequence>
<dbReference type="Gene3D" id="1.10.101.10">
    <property type="entry name" value="PGBD-like superfamily/PGBD"/>
    <property type="match status" value="1"/>
</dbReference>
<comment type="caution">
    <text evidence="11">The sequence shown here is derived from an EMBL/GenBank/DDBJ whole genome shotgun (WGS) entry which is preliminary data.</text>
</comment>
<evidence type="ECO:0000256" key="4">
    <source>
        <dbReference type="ARBA" id="ARBA00022960"/>
    </source>
</evidence>
<keyword evidence="6 7" id="KW-0961">Cell wall biogenesis/degradation</keyword>
<gene>
    <name evidence="11" type="ORF">GB996_09215</name>
</gene>
<evidence type="ECO:0000256" key="8">
    <source>
        <dbReference type="SAM" id="MobiDB-lite"/>
    </source>
</evidence>